<dbReference type="STRING" id="8081.ENSPREP00000021750"/>
<evidence type="ECO:0000313" key="1">
    <source>
        <dbReference type="Ensembl" id="ENSPREP00000021750.1"/>
    </source>
</evidence>
<evidence type="ECO:0000313" key="2">
    <source>
        <dbReference type="Proteomes" id="UP000242638"/>
    </source>
</evidence>
<sequence length="224" mass="26404">MQHSKSCSICYESGLQLVVRLCSKKFLYFIISICFNRRVTNGGKSTLSQFLHQKIHNSSIIDDFVVPLDSNGFKQYDTLDALHMEEMMKEVYSWRKDPHEFLRRRGLIAKDSSADDELYILIVEGFLIFNHRPLNEMFDMRYFLEIPYDVCKKRRSMRVYAPPDPPNYFDGYVWPMYLQNREEMERITSEIVFLDGLKPKDEVLAAVYEDIRKEIARLQGKAAS</sequence>
<dbReference type="Bgee" id="ENSPREG00000014500">
    <property type="expression patterns" value="Expressed in caudal fin and 1 other cell type or tissue"/>
</dbReference>
<name>A0A3P9PJ38_POERE</name>
<dbReference type="InterPro" id="IPR027417">
    <property type="entry name" value="P-loop_NTPase"/>
</dbReference>
<dbReference type="AlphaFoldDB" id="A0A3P9PJ38"/>
<accession>A0A3P9PJ38</accession>
<dbReference type="CDD" id="cd02024">
    <property type="entry name" value="NRK1"/>
    <property type="match status" value="1"/>
</dbReference>
<proteinExistence type="predicted"/>
<reference evidence="2" key="1">
    <citation type="submission" date="2013-11" db="EMBL/GenBank/DDBJ databases">
        <title>The genomic landscape of the Guanapo guppy.</title>
        <authorList>
            <person name="Kuenstner A."/>
            <person name="Dreyer C."/>
        </authorList>
    </citation>
    <scope>NUCLEOTIDE SEQUENCE</scope>
    <source>
        <strain evidence="2">Guanapo</strain>
    </source>
</reference>
<reference evidence="1" key="2">
    <citation type="submission" date="2025-08" db="UniProtKB">
        <authorList>
            <consortium name="Ensembl"/>
        </authorList>
    </citation>
    <scope>IDENTIFICATION</scope>
    <source>
        <strain evidence="1">Guanapo</strain>
    </source>
</reference>
<dbReference type="Proteomes" id="UP000242638">
    <property type="component" value="Unassembled WGS sequence"/>
</dbReference>
<dbReference type="GeneTree" id="ENSGT00940000159384"/>
<keyword evidence="2" id="KW-1185">Reference proteome</keyword>
<protein>
    <submittedName>
        <fullName evidence="1">Nicotinamide riboside kinase 1</fullName>
    </submittedName>
</protein>
<dbReference type="SUPFAM" id="SSF52540">
    <property type="entry name" value="P-loop containing nucleoside triphosphate hydrolases"/>
    <property type="match status" value="1"/>
</dbReference>
<reference evidence="1" key="3">
    <citation type="submission" date="2025-09" db="UniProtKB">
        <authorList>
            <consortium name="Ensembl"/>
        </authorList>
    </citation>
    <scope>IDENTIFICATION</scope>
    <source>
        <strain evidence="1">Guanapo</strain>
    </source>
</reference>
<dbReference type="OMA" id="YDPPDPP"/>
<dbReference type="Ensembl" id="ENSPRET00000021978.1">
    <property type="protein sequence ID" value="ENSPREP00000021750.1"/>
    <property type="gene ID" value="ENSPREG00000014500.1"/>
</dbReference>
<dbReference type="Gene3D" id="3.40.50.300">
    <property type="entry name" value="P-loop containing nucleotide triphosphate hydrolases"/>
    <property type="match status" value="1"/>
</dbReference>
<organism evidence="1 2">
    <name type="scientific">Poecilia reticulata</name>
    <name type="common">Guppy</name>
    <name type="synonym">Acanthophacelus reticulatus</name>
    <dbReference type="NCBI Taxonomy" id="8081"/>
    <lineage>
        <taxon>Eukaryota</taxon>
        <taxon>Metazoa</taxon>
        <taxon>Chordata</taxon>
        <taxon>Craniata</taxon>
        <taxon>Vertebrata</taxon>
        <taxon>Euteleostomi</taxon>
        <taxon>Actinopterygii</taxon>
        <taxon>Neopterygii</taxon>
        <taxon>Teleostei</taxon>
        <taxon>Neoteleostei</taxon>
        <taxon>Acanthomorphata</taxon>
        <taxon>Ovalentaria</taxon>
        <taxon>Atherinomorphae</taxon>
        <taxon>Cyprinodontiformes</taxon>
        <taxon>Poeciliidae</taxon>
        <taxon>Poeciliinae</taxon>
        <taxon>Poecilia</taxon>
    </lineage>
</organism>
<dbReference type="PANTHER" id="PTHR10285">
    <property type="entry name" value="URIDINE KINASE"/>
    <property type="match status" value="1"/>
</dbReference>